<dbReference type="Proteomes" id="UP000828390">
    <property type="component" value="Unassembled WGS sequence"/>
</dbReference>
<dbReference type="AlphaFoldDB" id="A0A9D4RAL6"/>
<comment type="caution">
    <text evidence="1">The sequence shown here is derived from an EMBL/GenBank/DDBJ whole genome shotgun (WGS) entry which is preliminary data.</text>
</comment>
<organism evidence="1 2">
    <name type="scientific">Dreissena polymorpha</name>
    <name type="common">Zebra mussel</name>
    <name type="synonym">Mytilus polymorpha</name>
    <dbReference type="NCBI Taxonomy" id="45954"/>
    <lineage>
        <taxon>Eukaryota</taxon>
        <taxon>Metazoa</taxon>
        <taxon>Spiralia</taxon>
        <taxon>Lophotrochozoa</taxon>
        <taxon>Mollusca</taxon>
        <taxon>Bivalvia</taxon>
        <taxon>Autobranchia</taxon>
        <taxon>Heteroconchia</taxon>
        <taxon>Euheterodonta</taxon>
        <taxon>Imparidentia</taxon>
        <taxon>Neoheterodontei</taxon>
        <taxon>Myida</taxon>
        <taxon>Dreissenoidea</taxon>
        <taxon>Dreissenidae</taxon>
        <taxon>Dreissena</taxon>
    </lineage>
</organism>
<dbReference type="EMBL" id="JAIWYP010000002">
    <property type="protein sequence ID" value="KAH3861316.1"/>
    <property type="molecule type" value="Genomic_DNA"/>
</dbReference>
<evidence type="ECO:0000313" key="1">
    <source>
        <dbReference type="EMBL" id="KAH3861316.1"/>
    </source>
</evidence>
<name>A0A9D4RAL6_DREPO</name>
<accession>A0A9D4RAL6</accession>
<keyword evidence="2" id="KW-1185">Reference proteome</keyword>
<proteinExistence type="predicted"/>
<reference evidence="1" key="2">
    <citation type="submission" date="2020-11" db="EMBL/GenBank/DDBJ databases">
        <authorList>
            <person name="McCartney M.A."/>
            <person name="Auch B."/>
            <person name="Kono T."/>
            <person name="Mallez S."/>
            <person name="Becker A."/>
            <person name="Gohl D.M."/>
            <person name="Silverstein K.A.T."/>
            <person name="Koren S."/>
            <person name="Bechman K.B."/>
            <person name="Herman A."/>
            <person name="Abrahante J.E."/>
            <person name="Garbe J."/>
        </authorList>
    </citation>
    <scope>NUCLEOTIDE SEQUENCE</scope>
    <source>
        <strain evidence="1">Duluth1</strain>
        <tissue evidence="1">Whole animal</tissue>
    </source>
</reference>
<protein>
    <submittedName>
        <fullName evidence="1">Uncharacterized protein</fullName>
    </submittedName>
</protein>
<reference evidence="1" key="1">
    <citation type="journal article" date="2019" name="bioRxiv">
        <title>The Genome of the Zebra Mussel, Dreissena polymorpha: A Resource for Invasive Species Research.</title>
        <authorList>
            <person name="McCartney M.A."/>
            <person name="Auch B."/>
            <person name="Kono T."/>
            <person name="Mallez S."/>
            <person name="Zhang Y."/>
            <person name="Obille A."/>
            <person name="Becker A."/>
            <person name="Abrahante J.E."/>
            <person name="Garbe J."/>
            <person name="Badalamenti J.P."/>
            <person name="Herman A."/>
            <person name="Mangelson H."/>
            <person name="Liachko I."/>
            <person name="Sullivan S."/>
            <person name="Sone E.D."/>
            <person name="Koren S."/>
            <person name="Silverstein K.A.T."/>
            <person name="Beckman K.B."/>
            <person name="Gohl D.M."/>
        </authorList>
    </citation>
    <scope>NUCLEOTIDE SEQUENCE</scope>
    <source>
        <strain evidence="1">Duluth1</strain>
        <tissue evidence="1">Whole animal</tissue>
    </source>
</reference>
<gene>
    <name evidence="1" type="ORF">DPMN_024243</name>
</gene>
<sequence length="102" mass="11089">MPRLQCPIEGCDWQSQDLDTAFAAGLTAALQIHDRTIHSTPAPVAPQRLQLDPPTIAAGWDILTSGQHSPDSGTCIRSGWQLLTMSCLLPYSTAVIQIYKQT</sequence>
<evidence type="ECO:0000313" key="2">
    <source>
        <dbReference type="Proteomes" id="UP000828390"/>
    </source>
</evidence>